<dbReference type="EMBL" id="CP004388">
    <property type="protein sequence ID" value="AJD52398.1"/>
    <property type="molecule type" value="Genomic_DNA"/>
</dbReference>
<dbReference type="AlphaFoldDB" id="A0AB72UDS0"/>
<dbReference type="Gene3D" id="1.10.150.690">
    <property type="entry name" value="DUF2063"/>
    <property type="match status" value="1"/>
</dbReference>
<dbReference type="Pfam" id="PF09836">
    <property type="entry name" value="DUF2063"/>
    <property type="match status" value="1"/>
</dbReference>
<dbReference type="GeneID" id="31927952"/>
<dbReference type="KEGG" id="txi:TH3_11410"/>
<sequence length="250" mass="26857">MSDVEAFQVEFSRALMAGDPSVRPVGLDPAMAGRFAIYRNNVHRGLGDALIAAYPVVAKLVGEEFFRAMAQVFFRGEKARPGSLALYGAGFADFIDGFDAAASVPYLSDMARLERARLEALHAADDAVTTSEMLQGIVNDLASVAFVRHSACFLVRSGFPIHAIWQCQQEGSEKRPIVQCGENILITRPDMTVQQILLDDAGAIFAGRLLDQAPVADAFAAAIARDPQFDVTSTFAQLIAAGAFAGLRET</sequence>
<protein>
    <recommendedName>
        <fullName evidence="1">Putative DNA-binding domain-containing protein</fullName>
    </recommendedName>
</protein>
<evidence type="ECO:0000313" key="2">
    <source>
        <dbReference type="EMBL" id="AJD52398.1"/>
    </source>
</evidence>
<gene>
    <name evidence="2" type="ORF">TH3_11410</name>
</gene>
<feature type="domain" description="Putative DNA-binding" evidence="1">
    <location>
        <begin position="7"/>
        <end position="95"/>
    </location>
</feature>
<organism evidence="2 3">
    <name type="scientific">Thalassospira xiamenensis M-5 = DSM 17429</name>
    <dbReference type="NCBI Taxonomy" id="1123366"/>
    <lineage>
        <taxon>Bacteria</taxon>
        <taxon>Pseudomonadati</taxon>
        <taxon>Pseudomonadota</taxon>
        <taxon>Alphaproteobacteria</taxon>
        <taxon>Rhodospirillales</taxon>
        <taxon>Thalassospiraceae</taxon>
        <taxon>Thalassospira</taxon>
    </lineage>
</organism>
<dbReference type="InterPro" id="IPR044922">
    <property type="entry name" value="DUF2063_N_sf"/>
</dbReference>
<dbReference type="InterPro" id="IPR018640">
    <property type="entry name" value="DUF2063"/>
</dbReference>
<proteinExistence type="predicted"/>
<dbReference type="Proteomes" id="UP000007127">
    <property type="component" value="Chromosome"/>
</dbReference>
<accession>A0AB72UDS0</accession>
<evidence type="ECO:0000313" key="3">
    <source>
        <dbReference type="Proteomes" id="UP000007127"/>
    </source>
</evidence>
<evidence type="ECO:0000259" key="1">
    <source>
        <dbReference type="Pfam" id="PF09836"/>
    </source>
</evidence>
<name>A0AB72UDS0_9PROT</name>
<dbReference type="RefSeq" id="WP_007092467.1">
    <property type="nucleotide sequence ID" value="NZ_CP004388.1"/>
</dbReference>
<reference evidence="2 3" key="1">
    <citation type="journal article" date="2012" name="J. Bacteriol.">
        <title>Genome sequence of Thalassospira xiamenensis type strain M-5.</title>
        <authorList>
            <person name="Lai Q."/>
            <person name="Shao Z."/>
        </authorList>
    </citation>
    <scope>NUCLEOTIDE SEQUENCE [LARGE SCALE GENOMIC DNA]</scope>
    <source>
        <strain evidence="2 3">M-5</strain>
    </source>
</reference>